<keyword evidence="5" id="KW-1185">Reference proteome</keyword>
<proteinExistence type="inferred from homology"/>
<dbReference type="EMBL" id="KV442036">
    <property type="protein sequence ID" value="OAQ30232.1"/>
    <property type="molecule type" value="Genomic_DNA"/>
</dbReference>
<dbReference type="InterPro" id="IPR012093">
    <property type="entry name" value="Pirin"/>
</dbReference>
<accession>A0A197JY22</accession>
<organism evidence="4 5">
    <name type="scientific">Linnemannia elongata AG-77</name>
    <dbReference type="NCBI Taxonomy" id="1314771"/>
    <lineage>
        <taxon>Eukaryota</taxon>
        <taxon>Fungi</taxon>
        <taxon>Fungi incertae sedis</taxon>
        <taxon>Mucoromycota</taxon>
        <taxon>Mortierellomycotina</taxon>
        <taxon>Mortierellomycetes</taxon>
        <taxon>Mortierellales</taxon>
        <taxon>Mortierellaceae</taxon>
        <taxon>Linnemannia</taxon>
    </lineage>
</organism>
<dbReference type="AlphaFoldDB" id="A0A197JY22"/>
<dbReference type="InterPro" id="IPR014710">
    <property type="entry name" value="RmlC-like_jellyroll"/>
</dbReference>
<evidence type="ECO:0000313" key="5">
    <source>
        <dbReference type="Proteomes" id="UP000078512"/>
    </source>
</evidence>
<comment type="similarity">
    <text evidence="1 2">Belongs to the pirin family.</text>
</comment>
<dbReference type="OrthoDB" id="198735at2759"/>
<dbReference type="CDD" id="cd02909">
    <property type="entry name" value="cupin_pirin_N"/>
    <property type="match status" value="1"/>
</dbReference>
<dbReference type="InterPro" id="IPR003829">
    <property type="entry name" value="Pirin_N_dom"/>
</dbReference>
<dbReference type="Proteomes" id="UP000078512">
    <property type="component" value="Unassembled WGS sequence"/>
</dbReference>
<evidence type="ECO:0000313" key="4">
    <source>
        <dbReference type="EMBL" id="OAQ30232.1"/>
    </source>
</evidence>
<evidence type="ECO:0000256" key="2">
    <source>
        <dbReference type="RuleBase" id="RU003457"/>
    </source>
</evidence>
<evidence type="ECO:0000256" key="1">
    <source>
        <dbReference type="ARBA" id="ARBA00008416"/>
    </source>
</evidence>
<dbReference type="InterPro" id="IPR011051">
    <property type="entry name" value="RmlC_Cupin_sf"/>
</dbReference>
<gene>
    <name evidence="4" type="ORF">K457DRAFT_18586</name>
</gene>
<dbReference type="SUPFAM" id="SSF51182">
    <property type="entry name" value="RmlC-like cupins"/>
    <property type="match status" value="1"/>
</dbReference>
<name>A0A197JY22_9FUNG</name>
<sequence length="140" mass="16044">MFDEFNVDKNGDFPDHLHRGFETVTYMLEGQRQYEDSTGHKGTIGPGDLQWMTAGRGIVHSEMQLQSQTRTHGLQLWINLSKKHKLCESQYQDLLGATWPRDRGKVHHTLLLSEDSTSIDKIQTKGEEANFVMMLGELLK</sequence>
<reference evidence="4 5" key="1">
    <citation type="submission" date="2016-05" db="EMBL/GenBank/DDBJ databases">
        <title>Genome sequencing reveals origins of a unique bacterial endosymbiosis in the earliest lineages of terrestrial Fungi.</title>
        <authorList>
            <consortium name="DOE Joint Genome Institute"/>
            <person name="Uehling J."/>
            <person name="Gryganskyi A."/>
            <person name="Hameed K."/>
            <person name="Tschaplinski T."/>
            <person name="Misztal P."/>
            <person name="Wu S."/>
            <person name="Desiro A."/>
            <person name="Vande Pol N."/>
            <person name="Du Z.-Y."/>
            <person name="Zienkiewicz A."/>
            <person name="Zienkiewicz K."/>
            <person name="Morin E."/>
            <person name="Tisserant E."/>
            <person name="Splivallo R."/>
            <person name="Hainaut M."/>
            <person name="Henrissat B."/>
            <person name="Ohm R."/>
            <person name="Kuo A."/>
            <person name="Yan J."/>
            <person name="Lipzen A."/>
            <person name="Nolan M."/>
            <person name="Labutti K."/>
            <person name="Barry K."/>
            <person name="Goldstein A."/>
            <person name="Labbe J."/>
            <person name="Schadt C."/>
            <person name="Tuskan G."/>
            <person name="Grigoriev I."/>
            <person name="Martin F."/>
            <person name="Vilgalys R."/>
            <person name="Bonito G."/>
        </authorList>
    </citation>
    <scope>NUCLEOTIDE SEQUENCE [LARGE SCALE GENOMIC DNA]</scope>
    <source>
        <strain evidence="4 5">AG-77</strain>
    </source>
</reference>
<dbReference type="Pfam" id="PF02678">
    <property type="entry name" value="Pirin"/>
    <property type="match status" value="1"/>
</dbReference>
<protein>
    <submittedName>
        <fullName evidence="4">RmlC-like cupin</fullName>
    </submittedName>
</protein>
<feature type="domain" description="Pirin N-terminal" evidence="3">
    <location>
        <begin position="10"/>
        <end position="78"/>
    </location>
</feature>
<dbReference type="STRING" id="1314771.A0A197JY22"/>
<dbReference type="PANTHER" id="PTHR13903:SF8">
    <property type="entry name" value="PIRIN"/>
    <property type="match status" value="1"/>
</dbReference>
<dbReference type="PANTHER" id="PTHR13903">
    <property type="entry name" value="PIRIN-RELATED"/>
    <property type="match status" value="1"/>
</dbReference>
<evidence type="ECO:0000259" key="3">
    <source>
        <dbReference type="Pfam" id="PF02678"/>
    </source>
</evidence>
<dbReference type="Gene3D" id="2.60.120.10">
    <property type="entry name" value="Jelly Rolls"/>
    <property type="match status" value="1"/>
</dbReference>